<protein>
    <submittedName>
        <fullName evidence="1">Uncharacterized protein</fullName>
    </submittedName>
</protein>
<proteinExistence type="predicted"/>
<accession>A0A8S5MTP8</accession>
<evidence type="ECO:0000313" key="1">
    <source>
        <dbReference type="EMBL" id="DAD85528.1"/>
    </source>
</evidence>
<sequence>MAVTGRIDRKYMAHYIDAGSLCGGLTPKYERLGKDLEEYNIDLNPDTETTQNILGQPSFQHNGYEASSEADPFYADTTSDLFGALQKIVDNRYKDDNLKTTAVEVHLWVEATADKYEAYQQACYVVPTSYGGNTSGYQIPFTVNYVGERVKGKFDISSGTFTADSE</sequence>
<organism evidence="1">
    <name type="scientific">Siphoviridae sp. ct0Xn2</name>
    <dbReference type="NCBI Taxonomy" id="2826267"/>
    <lineage>
        <taxon>Viruses</taxon>
        <taxon>Duplodnaviria</taxon>
        <taxon>Heunggongvirae</taxon>
        <taxon>Uroviricota</taxon>
        <taxon>Caudoviricetes</taxon>
    </lineage>
</organism>
<name>A0A8S5MTP8_9CAUD</name>
<dbReference type="EMBL" id="BK014984">
    <property type="protein sequence ID" value="DAD85528.1"/>
    <property type="molecule type" value="Genomic_DNA"/>
</dbReference>
<reference evidence="1" key="1">
    <citation type="journal article" date="2021" name="Proc. Natl. Acad. Sci. U.S.A.">
        <title>A Catalog of Tens of Thousands of Viruses from Human Metagenomes Reveals Hidden Associations with Chronic Diseases.</title>
        <authorList>
            <person name="Tisza M.J."/>
            <person name="Buck C.B."/>
        </authorList>
    </citation>
    <scope>NUCLEOTIDE SEQUENCE</scope>
    <source>
        <strain evidence="1">Ct0Xn2</strain>
    </source>
</reference>